<keyword evidence="6" id="KW-0963">Cytoplasm</keyword>
<protein>
    <recommendedName>
        <fullName evidence="5">5'-nucleotidase</fullName>
        <ecNumber evidence="5">3.1.3.5</ecNumber>
    </recommendedName>
</protein>
<evidence type="ECO:0000256" key="6">
    <source>
        <dbReference type="ARBA" id="ARBA00022490"/>
    </source>
</evidence>
<keyword evidence="9 11" id="KW-0378">Hydrolase</keyword>
<dbReference type="Gene3D" id="3.40.1210.10">
    <property type="entry name" value="Survival protein SurE-like phosphatase/nucleotidase"/>
    <property type="match status" value="1"/>
</dbReference>
<dbReference type="AlphaFoldDB" id="A0A3B0U8D9"/>
<dbReference type="InterPro" id="IPR036523">
    <property type="entry name" value="SurE-like_sf"/>
</dbReference>
<evidence type="ECO:0000259" key="10">
    <source>
        <dbReference type="Pfam" id="PF01975"/>
    </source>
</evidence>
<dbReference type="PANTHER" id="PTHR30457">
    <property type="entry name" value="5'-NUCLEOTIDASE SURE"/>
    <property type="match status" value="1"/>
</dbReference>
<evidence type="ECO:0000256" key="4">
    <source>
        <dbReference type="ARBA" id="ARBA00011062"/>
    </source>
</evidence>
<dbReference type="NCBIfam" id="NF001492">
    <property type="entry name" value="PRK00346.2-2"/>
    <property type="match status" value="1"/>
</dbReference>
<dbReference type="InterPro" id="IPR002828">
    <property type="entry name" value="SurE-like_Pase/nucleotidase"/>
</dbReference>
<organism evidence="11">
    <name type="scientific">hydrothermal vent metagenome</name>
    <dbReference type="NCBI Taxonomy" id="652676"/>
    <lineage>
        <taxon>unclassified sequences</taxon>
        <taxon>metagenomes</taxon>
        <taxon>ecological metagenomes</taxon>
    </lineage>
</organism>
<dbReference type="GO" id="GO:0004309">
    <property type="term" value="F:exopolyphosphatase activity"/>
    <property type="evidence" value="ECO:0007669"/>
    <property type="project" value="TreeGrafter"/>
</dbReference>
<dbReference type="EC" id="3.1.3.5" evidence="5"/>
<reference evidence="11" key="1">
    <citation type="submission" date="2018-06" db="EMBL/GenBank/DDBJ databases">
        <authorList>
            <person name="Zhirakovskaya E."/>
        </authorList>
    </citation>
    <scope>NUCLEOTIDE SEQUENCE</scope>
</reference>
<evidence type="ECO:0000256" key="8">
    <source>
        <dbReference type="ARBA" id="ARBA00022741"/>
    </source>
</evidence>
<comment type="catalytic activity">
    <reaction evidence="1">
        <text>a ribonucleoside 5'-phosphate + H2O = a ribonucleoside + phosphate</text>
        <dbReference type="Rhea" id="RHEA:12484"/>
        <dbReference type="ChEBI" id="CHEBI:15377"/>
        <dbReference type="ChEBI" id="CHEBI:18254"/>
        <dbReference type="ChEBI" id="CHEBI:43474"/>
        <dbReference type="ChEBI" id="CHEBI:58043"/>
        <dbReference type="EC" id="3.1.3.5"/>
    </reaction>
</comment>
<comment type="subcellular location">
    <subcellularLocation>
        <location evidence="3">Cytoplasm</location>
    </subcellularLocation>
</comment>
<dbReference type="HAMAP" id="MF_00060">
    <property type="entry name" value="SurE"/>
    <property type="match status" value="1"/>
</dbReference>
<dbReference type="GO" id="GO:0005737">
    <property type="term" value="C:cytoplasm"/>
    <property type="evidence" value="ECO:0007669"/>
    <property type="project" value="UniProtKB-SubCell"/>
</dbReference>
<evidence type="ECO:0000256" key="2">
    <source>
        <dbReference type="ARBA" id="ARBA00001946"/>
    </source>
</evidence>
<evidence type="ECO:0000256" key="9">
    <source>
        <dbReference type="ARBA" id="ARBA00022801"/>
    </source>
</evidence>
<dbReference type="GO" id="GO:0008254">
    <property type="term" value="F:3'-nucleotidase activity"/>
    <property type="evidence" value="ECO:0007669"/>
    <property type="project" value="TreeGrafter"/>
</dbReference>
<comment type="similarity">
    <text evidence="4">Belongs to the SurE nucleotidase family.</text>
</comment>
<evidence type="ECO:0000256" key="3">
    <source>
        <dbReference type="ARBA" id="ARBA00004496"/>
    </source>
</evidence>
<evidence type="ECO:0000313" key="11">
    <source>
        <dbReference type="EMBL" id="VAW17024.1"/>
    </source>
</evidence>
<dbReference type="InterPro" id="IPR030048">
    <property type="entry name" value="SurE"/>
</dbReference>
<dbReference type="FunFam" id="3.40.1210.10:FF:000001">
    <property type="entry name" value="5'/3'-nucleotidase SurE"/>
    <property type="match status" value="1"/>
</dbReference>
<dbReference type="EMBL" id="UOEN01000353">
    <property type="protein sequence ID" value="VAW17024.1"/>
    <property type="molecule type" value="Genomic_DNA"/>
</dbReference>
<dbReference type="Pfam" id="PF01975">
    <property type="entry name" value="SurE"/>
    <property type="match status" value="1"/>
</dbReference>
<dbReference type="GO" id="GO:0000166">
    <property type="term" value="F:nucleotide binding"/>
    <property type="evidence" value="ECO:0007669"/>
    <property type="project" value="UniProtKB-KW"/>
</dbReference>
<dbReference type="GO" id="GO:0008253">
    <property type="term" value="F:5'-nucleotidase activity"/>
    <property type="evidence" value="ECO:0007669"/>
    <property type="project" value="UniProtKB-EC"/>
</dbReference>
<dbReference type="GO" id="GO:0046872">
    <property type="term" value="F:metal ion binding"/>
    <property type="evidence" value="ECO:0007669"/>
    <property type="project" value="UniProtKB-KW"/>
</dbReference>
<dbReference type="PANTHER" id="PTHR30457:SF12">
    <property type="entry name" value="5'_3'-NUCLEOTIDASE SURE"/>
    <property type="match status" value="1"/>
</dbReference>
<dbReference type="SUPFAM" id="SSF64167">
    <property type="entry name" value="SurE-like"/>
    <property type="match status" value="1"/>
</dbReference>
<evidence type="ECO:0000256" key="7">
    <source>
        <dbReference type="ARBA" id="ARBA00022723"/>
    </source>
</evidence>
<keyword evidence="8" id="KW-0547">Nucleotide-binding</keyword>
<keyword evidence="7" id="KW-0479">Metal-binding</keyword>
<sequence length="252" mass="27510">MNILLTNDDGIFSEGIYALYLSLSGIGKVSIVAPDSQRSSVGHGITLSHPIWSEKVKRRNKFFGYGISGTPADCVKFACAVLLKKKPDLIVSGINLGPNDGCSIHYSGTVAGAREGALMGIPSIAISLDTFVNPDYSYAAKFAAKLSKFLLSTSLTKGTFLNVNVPNLKPSQIKGVKVAEQGLKPIHGTFKKRSDPNLKDYYWMSGKLPPHKNSLQDDTQALHKKYVTVTPIQTDNTDYELLSDMNNWNIKK</sequence>
<evidence type="ECO:0000256" key="1">
    <source>
        <dbReference type="ARBA" id="ARBA00000815"/>
    </source>
</evidence>
<accession>A0A3B0U8D9</accession>
<dbReference type="NCBIfam" id="NF001490">
    <property type="entry name" value="PRK00346.1-4"/>
    <property type="match status" value="1"/>
</dbReference>
<name>A0A3B0U8D9_9ZZZZ</name>
<dbReference type="NCBIfam" id="TIGR00087">
    <property type="entry name" value="surE"/>
    <property type="match status" value="1"/>
</dbReference>
<feature type="domain" description="Survival protein SurE-like phosphatase/nucleotidase" evidence="10">
    <location>
        <begin position="3"/>
        <end position="183"/>
    </location>
</feature>
<proteinExistence type="inferred from homology"/>
<gene>
    <name evidence="11" type="ORF">MNBD_BACTEROID05-1330</name>
</gene>
<evidence type="ECO:0000256" key="5">
    <source>
        <dbReference type="ARBA" id="ARBA00012643"/>
    </source>
</evidence>
<comment type="cofactor">
    <cofactor evidence="2">
        <name>Mg(2+)</name>
        <dbReference type="ChEBI" id="CHEBI:18420"/>
    </cofactor>
</comment>